<dbReference type="EMBL" id="JALJOS010000005">
    <property type="protein sequence ID" value="KAK9838791.1"/>
    <property type="molecule type" value="Genomic_DNA"/>
</dbReference>
<comment type="caution">
    <text evidence="17">The sequence shown here is derived from an EMBL/GenBank/DDBJ whole genome shotgun (WGS) entry which is preliminary data.</text>
</comment>
<evidence type="ECO:0000256" key="7">
    <source>
        <dbReference type="ARBA" id="ARBA00022691"/>
    </source>
</evidence>
<evidence type="ECO:0000256" key="14">
    <source>
        <dbReference type="ARBA" id="ARBA00023264"/>
    </source>
</evidence>
<evidence type="ECO:0000256" key="11">
    <source>
        <dbReference type="ARBA" id="ARBA00023098"/>
    </source>
</evidence>
<dbReference type="GO" id="GO:0005789">
    <property type="term" value="C:endoplasmic reticulum membrane"/>
    <property type="evidence" value="ECO:0007669"/>
    <property type="project" value="UniProtKB-SubCell"/>
</dbReference>
<dbReference type="GO" id="GO:0032259">
    <property type="term" value="P:methylation"/>
    <property type="evidence" value="ECO:0007669"/>
    <property type="project" value="UniProtKB-KW"/>
</dbReference>
<keyword evidence="9" id="KW-0256">Endoplasmic reticulum</keyword>
<evidence type="ECO:0000313" key="17">
    <source>
        <dbReference type="EMBL" id="KAK9838791.1"/>
    </source>
</evidence>
<keyword evidence="4" id="KW-0444">Lipid biosynthesis</keyword>
<evidence type="ECO:0000256" key="5">
    <source>
        <dbReference type="ARBA" id="ARBA00022603"/>
    </source>
</evidence>
<feature type="transmembrane region" description="Helical" evidence="16">
    <location>
        <begin position="48"/>
        <end position="65"/>
    </location>
</feature>
<evidence type="ECO:0000256" key="9">
    <source>
        <dbReference type="ARBA" id="ARBA00022824"/>
    </source>
</evidence>
<feature type="transmembrane region" description="Helical" evidence="16">
    <location>
        <begin position="6"/>
        <end position="27"/>
    </location>
</feature>
<evidence type="ECO:0000256" key="4">
    <source>
        <dbReference type="ARBA" id="ARBA00022516"/>
    </source>
</evidence>
<evidence type="ECO:0000256" key="10">
    <source>
        <dbReference type="ARBA" id="ARBA00022989"/>
    </source>
</evidence>
<proteinExistence type="predicted"/>
<comment type="pathway">
    <text evidence="3">Lipid metabolism.</text>
</comment>
<comment type="subcellular location">
    <subcellularLocation>
        <location evidence="1">Endoplasmic reticulum membrane</location>
        <topology evidence="1">Multi-pass membrane protein</topology>
    </subcellularLocation>
</comment>
<evidence type="ECO:0000256" key="2">
    <source>
        <dbReference type="ARBA" id="ARBA00004969"/>
    </source>
</evidence>
<sequence length="182" mass="20320">MAPDQVDWLVTAALAAPHVLYAFIWLLPNVWLSFSSKKPKRAVYNMEFCAWLLKVVQASAVLWWYHCKNPGGLHLDMDQVALHQWVAFVGLAGLGQALNLSIYDAIGSEGVYYGTKLGLHVPWHKGFPFNFVAHPQYVGSVMTIWAVVAVLYNQGPAGQGLSILACYWSGLYMITAMQEQYL</sequence>
<dbReference type="EC" id="2.1.1.71" evidence="15"/>
<keyword evidence="14" id="KW-1208">Phospholipid metabolism</keyword>
<protein>
    <recommendedName>
        <fullName evidence="15">phosphatidyl-N-methylethanolamine N-methyltransferase</fullName>
        <ecNumber evidence="15">2.1.1.71</ecNumber>
    </recommendedName>
</protein>
<evidence type="ECO:0000256" key="3">
    <source>
        <dbReference type="ARBA" id="ARBA00005189"/>
    </source>
</evidence>
<dbReference type="Proteomes" id="UP001438707">
    <property type="component" value="Unassembled WGS sequence"/>
</dbReference>
<keyword evidence="7" id="KW-0949">S-adenosyl-L-methionine</keyword>
<dbReference type="InterPro" id="IPR024960">
    <property type="entry name" value="PEMT/MFAP"/>
</dbReference>
<feature type="transmembrane region" description="Helical" evidence="16">
    <location>
        <begin position="85"/>
        <end position="106"/>
    </location>
</feature>
<keyword evidence="13" id="KW-0594">Phospholipid biosynthesis</keyword>
<keyword evidence="5" id="KW-0489">Methyltransferase</keyword>
<dbReference type="PANTHER" id="PTHR15458:SF5">
    <property type="entry name" value="PHOSPHATIDYLETHANOLAMINE N-METHYLTRANSFERASE"/>
    <property type="match status" value="1"/>
</dbReference>
<dbReference type="Pfam" id="PF04191">
    <property type="entry name" value="PEMT"/>
    <property type="match status" value="1"/>
</dbReference>
<keyword evidence="10 16" id="KW-1133">Transmembrane helix</keyword>
<reference evidence="17 18" key="1">
    <citation type="journal article" date="2024" name="Nat. Commun.">
        <title>Phylogenomics reveals the evolutionary origins of lichenization in chlorophyte algae.</title>
        <authorList>
            <person name="Puginier C."/>
            <person name="Libourel C."/>
            <person name="Otte J."/>
            <person name="Skaloud P."/>
            <person name="Haon M."/>
            <person name="Grisel S."/>
            <person name="Petersen M."/>
            <person name="Berrin J.G."/>
            <person name="Delaux P.M."/>
            <person name="Dal Grande F."/>
            <person name="Keller J."/>
        </authorList>
    </citation>
    <scope>NUCLEOTIDE SEQUENCE [LARGE SCALE GENOMIC DNA]</scope>
    <source>
        <strain evidence="17 18">SAG 2145</strain>
    </source>
</reference>
<keyword evidence="6" id="KW-0808">Transferase</keyword>
<name>A0AAW1RZE9_9CHLO</name>
<dbReference type="GO" id="GO:0006656">
    <property type="term" value="P:phosphatidylcholine biosynthetic process"/>
    <property type="evidence" value="ECO:0007669"/>
    <property type="project" value="InterPro"/>
</dbReference>
<evidence type="ECO:0000256" key="8">
    <source>
        <dbReference type="ARBA" id="ARBA00022692"/>
    </source>
</evidence>
<dbReference type="GO" id="GO:0000773">
    <property type="term" value="F:phosphatidyl-N-methylethanolamine N-methyltransferase activity"/>
    <property type="evidence" value="ECO:0007669"/>
    <property type="project" value="UniProtKB-EC"/>
</dbReference>
<dbReference type="InterPro" id="IPR007318">
    <property type="entry name" value="Phopholipid_MeTrfase"/>
</dbReference>
<dbReference type="AlphaFoldDB" id="A0AAW1RZE9"/>
<evidence type="ECO:0000256" key="13">
    <source>
        <dbReference type="ARBA" id="ARBA00023209"/>
    </source>
</evidence>
<keyword evidence="11" id="KW-0443">Lipid metabolism</keyword>
<comment type="pathway">
    <text evidence="2">Phospholipid metabolism; phosphatidylcholine biosynthesis.</text>
</comment>
<evidence type="ECO:0000256" key="16">
    <source>
        <dbReference type="SAM" id="Phobius"/>
    </source>
</evidence>
<organism evidence="17 18">
    <name type="scientific">Apatococcus lobatus</name>
    <dbReference type="NCBI Taxonomy" id="904363"/>
    <lineage>
        <taxon>Eukaryota</taxon>
        <taxon>Viridiplantae</taxon>
        <taxon>Chlorophyta</taxon>
        <taxon>core chlorophytes</taxon>
        <taxon>Trebouxiophyceae</taxon>
        <taxon>Chlorellales</taxon>
        <taxon>Chlorellaceae</taxon>
        <taxon>Apatococcus</taxon>
    </lineage>
</organism>
<evidence type="ECO:0000313" key="18">
    <source>
        <dbReference type="Proteomes" id="UP001438707"/>
    </source>
</evidence>
<evidence type="ECO:0000256" key="12">
    <source>
        <dbReference type="ARBA" id="ARBA00023136"/>
    </source>
</evidence>
<keyword evidence="8 16" id="KW-0812">Transmembrane</keyword>
<evidence type="ECO:0000256" key="15">
    <source>
        <dbReference type="ARBA" id="ARBA00034137"/>
    </source>
</evidence>
<evidence type="ECO:0000256" key="1">
    <source>
        <dbReference type="ARBA" id="ARBA00004477"/>
    </source>
</evidence>
<keyword evidence="12 16" id="KW-0472">Membrane</keyword>
<gene>
    <name evidence="17" type="ORF">WJX74_003443</name>
</gene>
<evidence type="ECO:0000256" key="6">
    <source>
        <dbReference type="ARBA" id="ARBA00022679"/>
    </source>
</evidence>
<dbReference type="PANTHER" id="PTHR15458">
    <property type="entry name" value="PHOSPHATIDYLETHANOLAMINE N-METHYLTRANSFERASE"/>
    <property type="match status" value="1"/>
</dbReference>
<accession>A0AAW1RZE9</accession>
<keyword evidence="18" id="KW-1185">Reference proteome</keyword>